<feature type="region of interest" description="Disordered" evidence="1">
    <location>
        <begin position="37"/>
        <end position="77"/>
    </location>
</feature>
<evidence type="ECO:0000313" key="3">
    <source>
        <dbReference type="Ensembl" id="ENSSRHP00000057100.1"/>
    </source>
</evidence>
<reference evidence="3" key="1">
    <citation type="submission" date="2025-08" db="UniProtKB">
        <authorList>
            <consortium name="Ensembl"/>
        </authorList>
    </citation>
    <scope>IDENTIFICATION</scope>
</reference>
<evidence type="ECO:0000313" key="4">
    <source>
        <dbReference type="Proteomes" id="UP000472270"/>
    </source>
</evidence>
<dbReference type="Proteomes" id="UP000472270">
    <property type="component" value="Unassembled WGS sequence"/>
</dbReference>
<dbReference type="Pfam" id="PF13843">
    <property type="entry name" value="DDE_Tnp_1_7"/>
    <property type="match status" value="2"/>
</dbReference>
<accession>A0A673JYK7</accession>
<dbReference type="Ensembl" id="ENSSRHT00000058695.1">
    <property type="protein sequence ID" value="ENSSRHP00000057100.1"/>
    <property type="gene ID" value="ENSSRHG00000028634.1"/>
</dbReference>
<feature type="domain" description="PiggyBac transposable element-derived protein" evidence="2">
    <location>
        <begin position="333"/>
        <end position="431"/>
    </location>
</feature>
<evidence type="ECO:0000256" key="1">
    <source>
        <dbReference type="SAM" id="MobiDB-lite"/>
    </source>
</evidence>
<name>A0A673JYK7_9TELE</name>
<dbReference type="PANTHER" id="PTHR47272">
    <property type="entry name" value="DDE_TNP_1_7 DOMAIN-CONTAINING PROTEIN"/>
    <property type="match status" value="1"/>
</dbReference>
<protein>
    <recommendedName>
        <fullName evidence="2">PiggyBac transposable element-derived protein domain-containing protein</fullName>
    </recommendedName>
</protein>
<sequence length="516" mass="58716">MYSFQEMDTAIFYGKGNRKSADLALPCDESEDELAFSDCDEMELNEGSEGESSEGESSESEAEESLESEAEESLESERKSIPAVLKWKGSIPSATELKQPVEYFRSLLKKTLMKEIVEQSNIYASQYNINKPLNLNYDELEQFIGICFHMSVHSLPGTRMYWARSTRVDCVADVMSLHRWEAIKRFLHFANNEEQVPAGEPGYDKLFKVRPLLSSLQSSFQSIPMSENLSADEQIVPFKGKSLLKQYNPRKPKRWGYKILVLADDKGIVHNFNCYTGPVYPVDGFPDIGASGNVMLQLATVIPRNMSHKLSTVIQSRLAGCTFMEDKQMKVKGRGTFEEKQTSDDNVTVRAVKWFDNRSVILLSTFAAANPTTMVERWDKKRNEVVAVTCPNIVTVYNKSMGGVDLLDSLIKKWYLRIVFHMLDLTAVQAWLLYRRDCRALGVQEKLRKQRRGPVAPSVPDQIRLDQTSHWPVMEKKGKCKYPGCKGIVRMKCSKCDLHLCITAERNCFLQFHGMP</sequence>
<feature type="domain" description="PiggyBac transposable element-derived protein" evidence="2">
    <location>
        <begin position="100"/>
        <end position="301"/>
    </location>
</feature>
<feature type="compositionally biased region" description="Acidic residues" evidence="1">
    <location>
        <begin position="37"/>
        <end position="74"/>
    </location>
</feature>
<organism evidence="3 4">
    <name type="scientific">Sinocyclocheilus rhinocerous</name>
    <dbReference type="NCBI Taxonomy" id="307959"/>
    <lineage>
        <taxon>Eukaryota</taxon>
        <taxon>Metazoa</taxon>
        <taxon>Chordata</taxon>
        <taxon>Craniata</taxon>
        <taxon>Vertebrata</taxon>
        <taxon>Euteleostomi</taxon>
        <taxon>Actinopterygii</taxon>
        <taxon>Neopterygii</taxon>
        <taxon>Teleostei</taxon>
        <taxon>Ostariophysi</taxon>
        <taxon>Cypriniformes</taxon>
        <taxon>Cyprinidae</taxon>
        <taxon>Cyprininae</taxon>
        <taxon>Sinocyclocheilus</taxon>
    </lineage>
</organism>
<evidence type="ECO:0000259" key="2">
    <source>
        <dbReference type="Pfam" id="PF13843"/>
    </source>
</evidence>
<dbReference type="InterPro" id="IPR029526">
    <property type="entry name" value="PGBD"/>
</dbReference>
<keyword evidence="4" id="KW-1185">Reference proteome</keyword>
<reference evidence="3" key="2">
    <citation type="submission" date="2025-09" db="UniProtKB">
        <authorList>
            <consortium name="Ensembl"/>
        </authorList>
    </citation>
    <scope>IDENTIFICATION</scope>
</reference>
<dbReference type="PANTHER" id="PTHR47272:SF1">
    <property type="entry name" value="PIGGYBAC TRANSPOSABLE ELEMENT-DERIVED PROTEIN 3-LIKE"/>
    <property type="match status" value="1"/>
</dbReference>
<proteinExistence type="predicted"/>
<dbReference type="AlphaFoldDB" id="A0A673JYK7"/>